<dbReference type="PANTHER" id="PTHR45677">
    <property type="entry name" value="GLUTAMATE DECARBOXYLASE-RELATED"/>
    <property type="match status" value="1"/>
</dbReference>
<dbReference type="GO" id="GO:0019752">
    <property type="term" value="P:carboxylic acid metabolic process"/>
    <property type="evidence" value="ECO:0007669"/>
    <property type="project" value="InterPro"/>
</dbReference>
<accession>A0A330LKD1</accession>
<dbReference type="Pfam" id="PF00282">
    <property type="entry name" value="Pyridoxal_deC"/>
    <property type="match status" value="1"/>
</dbReference>
<dbReference type="AlphaFoldDB" id="A0A330LKD1"/>
<dbReference type="GO" id="GO:0005737">
    <property type="term" value="C:cytoplasm"/>
    <property type="evidence" value="ECO:0007669"/>
    <property type="project" value="TreeGrafter"/>
</dbReference>
<evidence type="ECO:0000313" key="8">
    <source>
        <dbReference type="EMBL" id="SQD77079.1"/>
    </source>
</evidence>
<keyword evidence="5 7" id="KW-0456">Lyase</keyword>
<dbReference type="PROSITE" id="PS00392">
    <property type="entry name" value="DDC_GAD_HDC_YDC"/>
    <property type="match status" value="1"/>
</dbReference>
<keyword evidence="4 6" id="KW-0663">Pyridoxal phosphate</keyword>
<comment type="similarity">
    <text evidence="2 7">Belongs to the group II decarboxylase family.</text>
</comment>
<proteinExistence type="inferred from homology"/>
<evidence type="ECO:0000256" key="1">
    <source>
        <dbReference type="ARBA" id="ARBA00001933"/>
    </source>
</evidence>
<evidence type="ECO:0000256" key="5">
    <source>
        <dbReference type="ARBA" id="ARBA00023239"/>
    </source>
</evidence>
<evidence type="ECO:0000256" key="7">
    <source>
        <dbReference type="RuleBase" id="RU000382"/>
    </source>
</evidence>
<dbReference type="Gene3D" id="3.90.1150.10">
    <property type="entry name" value="Aspartate Aminotransferase, domain 1"/>
    <property type="match status" value="1"/>
</dbReference>
<dbReference type="Proteomes" id="UP000250163">
    <property type="component" value="Chromosome MORIYA"/>
</dbReference>
<dbReference type="SUPFAM" id="SSF53383">
    <property type="entry name" value="PLP-dependent transferases"/>
    <property type="match status" value="1"/>
</dbReference>
<dbReference type="InterPro" id="IPR002129">
    <property type="entry name" value="PyrdxlP-dep_de-COase"/>
</dbReference>
<dbReference type="PANTHER" id="PTHR45677:SF8">
    <property type="entry name" value="CYSTEINE SULFINIC ACID DECARBOXYLASE"/>
    <property type="match status" value="1"/>
</dbReference>
<evidence type="ECO:0000256" key="2">
    <source>
        <dbReference type="ARBA" id="ARBA00009533"/>
    </source>
</evidence>
<dbReference type="GO" id="GO:0030170">
    <property type="term" value="F:pyridoxal phosphate binding"/>
    <property type="evidence" value="ECO:0007669"/>
    <property type="project" value="InterPro"/>
</dbReference>
<sequence length="511" mass="55890">MMTNSKQHNDWSDVFVNIDPTAEPHYLNAISHTVQQLSTMITAIDAPYSGLEPAQLNERIKAMPIGKAPIAPLADIISNNVDLIGKNSIIVQHPHCIAHLHTPPLIPALAAETIISALNQSMDSWDQASSATYVEQKMTDWLCELFGYNLEQSATSNGADGVFTSGGTQSNLMGLLLARDRAVEQISGESVQKDGLPSYAKKLRILCSKTSHFTVQKSASLMGLGERAVVTVATDDFGRLDINALTATIADLQSQDLIPFCVVGTAGTTDLGAIDDLQAIAAISEQHSMWFHVDGAYGGALILSSHKDRLAGIELADSISTDFHKLFFQPISCGALLIRDKHNFKYLLHHADYLNRETDELPNLVDKSIATTKRFDALKLLMSMQALGTDKFGAMYDHLISLTQDVAALVTATDKFDLLAQPQLSTVLFRYNHLCSGNDVTIEHEEEISVINQRLRLDLLTAGQAVLGETKINGYTCLKLTILNPCLQLNDFESLFTKIADFAAEQDYINN</sequence>
<dbReference type="CDD" id="cd06450">
    <property type="entry name" value="DOPA_deC_like"/>
    <property type="match status" value="1"/>
</dbReference>
<gene>
    <name evidence="8" type="primary">ddc</name>
    <name evidence="8" type="ORF">MORIYA_0601</name>
</gene>
<dbReference type="Gene3D" id="1.20.1650.10">
    <property type="entry name" value="PLP-dependent transferases"/>
    <property type="match status" value="1"/>
</dbReference>
<dbReference type="InterPro" id="IPR015424">
    <property type="entry name" value="PyrdxlP-dep_Trfase"/>
</dbReference>
<dbReference type="Gene3D" id="3.40.640.10">
    <property type="entry name" value="Type I PLP-dependent aspartate aminotransferase-like (Major domain)"/>
    <property type="match status" value="1"/>
</dbReference>
<protein>
    <submittedName>
        <fullName evidence="8">L-2,4-diaminobutyrate decarboxylase</fullName>
        <ecNumber evidence="8">4.1.1.86</ecNumber>
    </submittedName>
</protein>
<dbReference type="KEGG" id="mya:MORIYA_0601"/>
<organism evidence="8 9">
    <name type="scientific">Moritella yayanosii</name>
    <dbReference type="NCBI Taxonomy" id="69539"/>
    <lineage>
        <taxon>Bacteria</taxon>
        <taxon>Pseudomonadati</taxon>
        <taxon>Pseudomonadota</taxon>
        <taxon>Gammaproteobacteria</taxon>
        <taxon>Alteromonadales</taxon>
        <taxon>Moritellaceae</taxon>
        <taxon>Moritella</taxon>
    </lineage>
</organism>
<evidence type="ECO:0000313" key="9">
    <source>
        <dbReference type="Proteomes" id="UP000250163"/>
    </source>
</evidence>
<dbReference type="InterPro" id="IPR015421">
    <property type="entry name" value="PyrdxlP-dep_Trfase_major"/>
</dbReference>
<name>A0A330LKD1_9GAMM</name>
<dbReference type="EC" id="4.1.1.86" evidence="8"/>
<dbReference type="EMBL" id="LS483250">
    <property type="protein sequence ID" value="SQD77079.1"/>
    <property type="molecule type" value="Genomic_DNA"/>
</dbReference>
<dbReference type="RefSeq" id="WP_408632075.1">
    <property type="nucleotide sequence ID" value="NZ_LS483250.1"/>
</dbReference>
<dbReference type="InterPro" id="IPR015422">
    <property type="entry name" value="PyrdxlP-dep_Trfase_small"/>
</dbReference>
<feature type="modified residue" description="N6-(pyridoxal phosphate)lysine" evidence="6">
    <location>
        <position position="325"/>
    </location>
</feature>
<keyword evidence="9" id="KW-1185">Reference proteome</keyword>
<reference evidence="9" key="1">
    <citation type="submission" date="2018-05" db="EMBL/GenBank/DDBJ databases">
        <authorList>
            <person name="Cea G.-C."/>
            <person name="William W."/>
        </authorList>
    </citation>
    <scope>NUCLEOTIDE SEQUENCE [LARGE SCALE GENOMIC DNA]</scope>
    <source>
        <strain evidence="9">DB21MT 5</strain>
    </source>
</reference>
<evidence type="ECO:0000256" key="3">
    <source>
        <dbReference type="ARBA" id="ARBA00022793"/>
    </source>
</evidence>
<evidence type="ECO:0000256" key="6">
    <source>
        <dbReference type="PIRSR" id="PIRSR602129-50"/>
    </source>
</evidence>
<dbReference type="InterPro" id="IPR021115">
    <property type="entry name" value="Pyridoxal-P_BS"/>
</dbReference>
<keyword evidence="3" id="KW-0210">Decarboxylase</keyword>
<evidence type="ECO:0000256" key="4">
    <source>
        <dbReference type="ARBA" id="ARBA00022898"/>
    </source>
</evidence>
<comment type="cofactor">
    <cofactor evidence="1 6 7">
        <name>pyridoxal 5'-phosphate</name>
        <dbReference type="ChEBI" id="CHEBI:597326"/>
    </cofactor>
</comment>
<dbReference type="GO" id="GO:0033983">
    <property type="term" value="F:diaminobutyrate decarboxylase activity"/>
    <property type="evidence" value="ECO:0007669"/>
    <property type="project" value="UniProtKB-EC"/>
</dbReference>